<dbReference type="FunFam" id="3.40.50.720:FF:000013">
    <property type="entry name" value="Malate dehydrogenase"/>
    <property type="match status" value="1"/>
</dbReference>
<evidence type="ECO:0000256" key="8">
    <source>
        <dbReference type="PIRSR" id="PIRSR000102-1"/>
    </source>
</evidence>
<keyword evidence="6 10" id="KW-0520">NAD</keyword>
<sequence>MTKVTLLGASGGIGQPLSMLLKLNPMITNLALYDIKQAMVPCAGVAADISHINTPAKVTGYAGDDELEAALTGANIIVMTAGVPRKPGMTRDDLFKINAGIVRGLATAAAKYAPKATLCIVSNPVNSTVPIAAEIYKKAGVFDPKKILGVTQLDITRANTFVGEKTGMDVEHMDVPVIGGHAGETIMTLFSQARPEVKLNQAVIEELDKRIQNAGTEVVEAKNGAGSATLSMAYAAAKFVDVVIRGQRGQITAACAYINEPNEDVSYFSYRCDFGPEGVSRVHPLERLTPYEQKRLVEVRKKLKGDIQNGINFASS</sequence>
<evidence type="ECO:0000256" key="7">
    <source>
        <dbReference type="ARBA" id="ARBA00048313"/>
    </source>
</evidence>
<dbReference type="InterPro" id="IPR001236">
    <property type="entry name" value="Lactate/malate_DH_N"/>
</dbReference>
<dbReference type="Gene3D" id="3.40.50.720">
    <property type="entry name" value="NAD(P)-binding Rossmann-like Domain"/>
    <property type="match status" value="1"/>
</dbReference>
<dbReference type="SUPFAM" id="SSF51735">
    <property type="entry name" value="NAD(P)-binding Rossmann-fold domains"/>
    <property type="match status" value="1"/>
</dbReference>
<feature type="binding site" evidence="10">
    <location>
        <begin position="121"/>
        <end position="123"/>
    </location>
    <ligand>
        <name>NAD(+)</name>
        <dbReference type="ChEBI" id="CHEBI:57540"/>
    </ligand>
</feature>
<dbReference type="PIRSF" id="PIRSF000102">
    <property type="entry name" value="Lac_mal_DH"/>
    <property type="match status" value="1"/>
</dbReference>
<feature type="binding site" evidence="9">
    <location>
        <position position="123"/>
    </location>
    <ligand>
        <name>substrate</name>
    </ligand>
</feature>
<dbReference type="Pfam" id="PF02866">
    <property type="entry name" value="Ldh_1_C"/>
    <property type="match status" value="1"/>
</dbReference>
<evidence type="ECO:0000256" key="5">
    <source>
        <dbReference type="ARBA" id="ARBA00023002"/>
    </source>
</evidence>
<feature type="binding site" evidence="9">
    <location>
        <position position="91"/>
    </location>
    <ligand>
        <name>substrate</name>
    </ligand>
</feature>
<dbReference type="NCBIfam" id="TIGR01772">
    <property type="entry name" value="MDH_euk_gproteo"/>
    <property type="match status" value="1"/>
</dbReference>
<dbReference type="InterPro" id="IPR036291">
    <property type="entry name" value="NAD(P)-bd_dom_sf"/>
</dbReference>
<dbReference type="GO" id="GO:0005737">
    <property type="term" value="C:cytoplasm"/>
    <property type="evidence" value="ECO:0007669"/>
    <property type="project" value="TreeGrafter"/>
</dbReference>
<dbReference type="AlphaFoldDB" id="A0A7J6M764"/>
<dbReference type="Proteomes" id="UP000591131">
    <property type="component" value="Unassembled WGS sequence"/>
</dbReference>
<feature type="binding site" evidence="10">
    <location>
        <position position="232"/>
    </location>
    <ligand>
        <name>NAD(+)</name>
        <dbReference type="ChEBI" id="CHEBI:57540"/>
    </ligand>
</feature>
<evidence type="ECO:0000256" key="4">
    <source>
        <dbReference type="ARBA" id="ARBA00022532"/>
    </source>
</evidence>
<dbReference type="InterPro" id="IPR001557">
    <property type="entry name" value="L-lactate/malate_DH"/>
</dbReference>
<evidence type="ECO:0000256" key="11">
    <source>
        <dbReference type="RuleBase" id="RU003369"/>
    </source>
</evidence>
<dbReference type="Pfam" id="PF00056">
    <property type="entry name" value="Ldh_1_N"/>
    <property type="match status" value="1"/>
</dbReference>
<dbReference type="EC" id="1.1.1.37" evidence="3"/>
<dbReference type="InterPro" id="IPR015955">
    <property type="entry name" value="Lactate_DH/Glyco_Ohase_4_C"/>
</dbReference>
<dbReference type="EMBL" id="JAAPAO010000212">
    <property type="protein sequence ID" value="KAF4667387.1"/>
    <property type="molecule type" value="Genomic_DNA"/>
</dbReference>
<reference evidence="14 15" key="1">
    <citation type="submission" date="2020-04" db="EMBL/GenBank/DDBJ databases">
        <title>Perkinsus chesapeaki whole genome sequence.</title>
        <authorList>
            <person name="Bogema D.R."/>
        </authorList>
    </citation>
    <scope>NUCLEOTIDE SEQUENCE [LARGE SCALE GENOMIC DNA]</scope>
    <source>
        <strain evidence="14">ATCC PRA-425</strain>
    </source>
</reference>
<comment type="subunit">
    <text evidence="2">Homodimer.</text>
</comment>
<keyword evidence="5 11" id="KW-0560">Oxidoreductase</keyword>
<name>A0A7J6M764_PERCH</name>
<keyword evidence="15" id="KW-1185">Reference proteome</keyword>
<feature type="domain" description="Lactate/malate dehydrogenase C-terminal" evidence="13">
    <location>
        <begin position="151"/>
        <end position="313"/>
    </location>
</feature>
<comment type="caution">
    <text evidence="14">The sequence shown here is derived from an EMBL/GenBank/DDBJ whole genome shotgun (WGS) entry which is preliminary data.</text>
</comment>
<feature type="active site" description="Proton acceptor" evidence="8">
    <location>
        <position position="181"/>
    </location>
</feature>
<dbReference type="GO" id="GO:0006099">
    <property type="term" value="P:tricarboxylic acid cycle"/>
    <property type="evidence" value="ECO:0007669"/>
    <property type="project" value="UniProtKB-KW"/>
</dbReference>
<evidence type="ECO:0000259" key="12">
    <source>
        <dbReference type="Pfam" id="PF00056"/>
    </source>
</evidence>
<dbReference type="SUPFAM" id="SSF56327">
    <property type="entry name" value="LDH C-terminal domain-like"/>
    <property type="match status" value="1"/>
</dbReference>
<dbReference type="InterPro" id="IPR022383">
    <property type="entry name" value="Lactate/malate_DH_C"/>
</dbReference>
<organism evidence="14 15">
    <name type="scientific">Perkinsus chesapeaki</name>
    <name type="common">Clam parasite</name>
    <name type="synonym">Perkinsus andrewsi</name>
    <dbReference type="NCBI Taxonomy" id="330153"/>
    <lineage>
        <taxon>Eukaryota</taxon>
        <taxon>Sar</taxon>
        <taxon>Alveolata</taxon>
        <taxon>Perkinsozoa</taxon>
        <taxon>Perkinsea</taxon>
        <taxon>Perkinsida</taxon>
        <taxon>Perkinsidae</taxon>
        <taxon>Perkinsus</taxon>
    </lineage>
</organism>
<accession>A0A7J6M764</accession>
<evidence type="ECO:0000313" key="15">
    <source>
        <dbReference type="Proteomes" id="UP000591131"/>
    </source>
</evidence>
<dbReference type="Gene3D" id="3.90.110.10">
    <property type="entry name" value="Lactate dehydrogenase/glycoside hydrolase, family 4, C-terminal"/>
    <property type="match status" value="1"/>
</dbReference>
<dbReference type="GO" id="GO:0030060">
    <property type="term" value="F:L-malate dehydrogenase (NAD+) activity"/>
    <property type="evidence" value="ECO:0007669"/>
    <property type="project" value="UniProtKB-EC"/>
</dbReference>
<evidence type="ECO:0000256" key="3">
    <source>
        <dbReference type="ARBA" id="ARBA00012995"/>
    </source>
</evidence>
<dbReference type="InterPro" id="IPR010097">
    <property type="entry name" value="Malate_DH_type1"/>
</dbReference>
<dbReference type="PANTHER" id="PTHR11540:SF16">
    <property type="entry name" value="MALATE DEHYDROGENASE, MITOCHONDRIAL"/>
    <property type="match status" value="1"/>
</dbReference>
<gene>
    <name evidence="14" type="ORF">FOL47_003596</name>
</gene>
<evidence type="ECO:0000256" key="10">
    <source>
        <dbReference type="PIRSR" id="PIRSR000102-3"/>
    </source>
</evidence>
<evidence type="ECO:0000259" key="13">
    <source>
        <dbReference type="Pfam" id="PF02866"/>
    </source>
</evidence>
<comment type="similarity">
    <text evidence="1">Belongs to the LDH/MDH superfamily. MDH type 1 family.</text>
</comment>
<dbReference type="FunFam" id="3.90.110.10:FF:000001">
    <property type="entry name" value="Malate dehydrogenase"/>
    <property type="match status" value="1"/>
</dbReference>
<evidence type="ECO:0000256" key="1">
    <source>
        <dbReference type="ARBA" id="ARBA00008824"/>
    </source>
</evidence>
<feature type="binding site" evidence="10">
    <location>
        <begin position="8"/>
        <end position="14"/>
    </location>
    <ligand>
        <name>NAD(+)</name>
        <dbReference type="ChEBI" id="CHEBI:57540"/>
    </ligand>
</feature>
<evidence type="ECO:0000313" key="14">
    <source>
        <dbReference type="EMBL" id="KAF4667387.1"/>
    </source>
</evidence>
<feature type="binding site" evidence="10">
    <location>
        <position position="34"/>
    </location>
    <ligand>
        <name>NAD(+)</name>
        <dbReference type="ChEBI" id="CHEBI:57540"/>
    </ligand>
</feature>
<dbReference type="OrthoDB" id="4069699at2759"/>
<feature type="binding site" evidence="10">
    <location>
        <position position="98"/>
    </location>
    <ligand>
        <name>NAD(+)</name>
        <dbReference type="ChEBI" id="CHEBI:57540"/>
    </ligand>
</feature>
<evidence type="ECO:0000256" key="2">
    <source>
        <dbReference type="ARBA" id="ARBA00011738"/>
    </source>
</evidence>
<dbReference type="GO" id="GO:0019752">
    <property type="term" value="P:carboxylic acid metabolic process"/>
    <property type="evidence" value="ECO:0007669"/>
    <property type="project" value="InterPro"/>
</dbReference>
<keyword evidence="4" id="KW-0816">Tricarboxylic acid cycle</keyword>
<proteinExistence type="inferred from homology"/>
<protein>
    <recommendedName>
        <fullName evidence="3">malate dehydrogenase</fullName>
        <ecNumber evidence="3">1.1.1.37</ecNumber>
    </recommendedName>
</protein>
<evidence type="ECO:0000256" key="6">
    <source>
        <dbReference type="ARBA" id="ARBA00023027"/>
    </source>
</evidence>
<dbReference type="CDD" id="cd01337">
    <property type="entry name" value="MDH_glyoxysomal_mitochondrial"/>
    <property type="match status" value="1"/>
</dbReference>
<feature type="binding site" evidence="9">
    <location>
        <position position="85"/>
    </location>
    <ligand>
        <name>substrate</name>
    </ligand>
</feature>
<evidence type="ECO:0000256" key="9">
    <source>
        <dbReference type="PIRSR" id="PIRSR000102-2"/>
    </source>
</evidence>
<feature type="domain" description="Lactate/malate dehydrogenase N-terminal" evidence="12">
    <location>
        <begin position="2"/>
        <end position="149"/>
    </location>
</feature>
<dbReference type="PANTHER" id="PTHR11540">
    <property type="entry name" value="MALATE AND LACTATE DEHYDROGENASE"/>
    <property type="match status" value="1"/>
</dbReference>
<comment type="catalytic activity">
    <reaction evidence="7">
        <text>(S)-malate + NAD(+) = oxaloacetate + NADH + H(+)</text>
        <dbReference type="Rhea" id="RHEA:21432"/>
        <dbReference type="ChEBI" id="CHEBI:15378"/>
        <dbReference type="ChEBI" id="CHEBI:15589"/>
        <dbReference type="ChEBI" id="CHEBI:16452"/>
        <dbReference type="ChEBI" id="CHEBI:57540"/>
        <dbReference type="ChEBI" id="CHEBI:57945"/>
        <dbReference type="EC" id="1.1.1.37"/>
    </reaction>
</comment>
<feature type="binding site" evidence="9">
    <location>
        <position position="157"/>
    </location>
    <ligand>
        <name>substrate</name>
    </ligand>
</feature>